<accession>A0A2N5V676</accession>
<keyword evidence="3" id="KW-1185">Reference proteome</keyword>
<comment type="caution">
    <text evidence="2">The sequence shown here is derived from an EMBL/GenBank/DDBJ whole genome shotgun (WGS) entry which is preliminary data.</text>
</comment>
<gene>
    <name evidence="2" type="ORF">PCANC_11883</name>
</gene>
<proteinExistence type="predicted"/>
<feature type="non-terminal residue" evidence="2">
    <location>
        <position position="1"/>
    </location>
</feature>
<feature type="region of interest" description="Disordered" evidence="1">
    <location>
        <begin position="23"/>
        <end position="80"/>
    </location>
</feature>
<sequence length="80" mass="9105">RPGRLHRPTPKWLRICPSLPPTPWPLHPIRRGRTQPLLPAPHIRPPVNQIPPPPKHPSTNNTAGTPYHQKLRPSREPIAN</sequence>
<evidence type="ECO:0000313" key="2">
    <source>
        <dbReference type="EMBL" id="PLW45396.1"/>
    </source>
</evidence>
<reference evidence="2 3" key="1">
    <citation type="submission" date="2017-11" db="EMBL/GenBank/DDBJ databases">
        <title>De novo assembly and phasing of dikaryotic genomes from two isolates of Puccinia coronata f. sp. avenae, the causal agent of oat crown rust.</title>
        <authorList>
            <person name="Miller M.E."/>
            <person name="Zhang Y."/>
            <person name="Omidvar V."/>
            <person name="Sperschneider J."/>
            <person name="Schwessinger B."/>
            <person name="Raley C."/>
            <person name="Palmer J.M."/>
            <person name="Garnica D."/>
            <person name="Upadhyaya N."/>
            <person name="Rathjen J."/>
            <person name="Taylor J.M."/>
            <person name="Park R.F."/>
            <person name="Dodds P.N."/>
            <person name="Hirsch C.D."/>
            <person name="Kianian S.F."/>
            <person name="Figueroa M."/>
        </authorList>
    </citation>
    <scope>NUCLEOTIDE SEQUENCE [LARGE SCALE GENOMIC DNA]</scope>
    <source>
        <strain evidence="2">12NC29</strain>
    </source>
</reference>
<protein>
    <submittedName>
        <fullName evidence="2">Uncharacterized protein</fullName>
    </submittedName>
</protein>
<dbReference type="Proteomes" id="UP000235388">
    <property type="component" value="Unassembled WGS sequence"/>
</dbReference>
<organism evidence="2 3">
    <name type="scientific">Puccinia coronata f. sp. avenae</name>
    <dbReference type="NCBI Taxonomy" id="200324"/>
    <lineage>
        <taxon>Eukaryota</taxon>
        <taxon>Fungi</taxon>
        <taxon>Dikarya</taxon>
        <taxon>Basidiomycota</taxon>
        <taxon>Pucciniomycotina</taxon>
        <taxon>Pucciniomycetes</taxon>
        <taxon>Pucciniales</taxon>
        <taxon>Pucciniaceae</taxon>
        <taxon>Puccinia</taxon>
    </lineage>
</organism>
<dbReference type="EMBL" id="PGCJ01000128">
    <property type="protein sequence ID" value="PLW45396.1"/>
    <property type="molecule type" value="Genomic_DNA"/>
</dbReference>
<feature type="compositionally biased region" description="Pro residues" evidence="1">
    <location>
        <begin position="38"/>
        <end position="56"/>
    </location>
</feature>
<evidence type="ECO:0000313" key="3">
    <source>
        <dbReference type="Proteomes" id="UP000235388"/>
    </source>
</evidence>
<name>A0A2N5V676_9BASI</name>
<evidence type="ECO:0000256" key="1">
    <source>
        <dbReference type="SAM" id="MobiDB-lite"/>
    </source>
</evidence>
<dbReference type="AlphaFoldDB" id="A0A2N5V676"/>